<accession>A0ABS2MKX7</accession>
<keyword evidence="2" id="KW-1185">Reference proteome</keyword>
<comment type="caution">
    <text evidence="1">The sequence shown here is derived from an EMBL/GenBank/DDBJ whole genome shotgun (WGS) entry which is preliminary data.</text>
</comment>
<name>A0ABS2MKX7_9FIRM</name>
<gene>
    <name evidence="1" type="ORF">JOD41_001407</name>
</gene>
<organism evidence="1 2">
    <name type="scientific">Peptoniphilus gorbachii</name>
    <dbReference type="NCBI Taxonomy" id="411567"/>
    <lineage>
        <taxon>Bacteria</taxon>
        <taxon>Bacillati</taxon>
        <taxon>Bacillota</taxon>
        <taxon>Tissierellia</taxon>
        <taxon>Tissierellales</taxon>
        <taxon>Peptoniphilaceae</taxon>
        <taxon>Peptoniphilus</taxon>
    </lineage>
</organism>
<evidence type="ECO:0000313" key="1">
    <source>
        <dbReference type="EMBL" id="MBM7550668.1"/>
    </source>
</evidence>
<evidence type="ECO:0000313" key="2">
    <source>
        <dbReference type="Proteomes" id="UP000720595"/>
    </source>
</evidence>
<dbReference type="Proteomes" id="UP000720595">
    <property type="component" value="Unassembled WGS sequence"/>
</dbReference>
<sequence length="37" mass="4494">MKFKYIGKSDPVYMIHGKIYQVISIEKGWYRIVDEEE</sequence>
<dbReference type="EMBL" id="JAFBDH010000006">
    <property type="protein sequence ID" value="MBM7550668.1"/>
    <property type="molecule type" value="Genomic_DNA"/>
</dbReference>
<protein>
    <submittedName>
        <fullName evidence="1">Uncharacterized protein</fullName>
    </submittedName>
</protein>
<proteinExistence type="predicted"/>
<reference evidence="1 2" key="1">
    <citation type="submission" date="2021-01" db="EMBL/GenBank/DDBJ databases">
        <title>Genomic Encyclopedia of Type Strains, Phase IV (KMG-IV): sequencing the most valuable type-strain genomes for metagenomic binning, comparative biology and taxonomic classification.</title>
        <authorList>
            <person name="Goeker M."/>
        </authorList>
    </citation>
    <scope>NUCLEOTIDE SEQUENCE [LARGE SCALE GENOMIC DNA]</scope>
    <source>
        <strain evidence="1 2">DSM 21461</strain>
    </source>
</reference>